<reference evidence="2 3" key="1">
    <citation type="submission" date="2023-07" db="EMBL/GenBank/DDBJ databases">
        <title>Genomic Encyclopedia of Type Strains, Phase IV (KMG-IV): sequencing the most valuable type-strain genomes for metagenomic binning, comparative biology and taxonomic classification.</title>
        <authorList>
            <person name="Goeker M."/>
        </authorList>
    </citation>
    <scope>NUCLEOTIDE SEQUENCE [LARGE SCALE GENOMIC DNA]</scope>
    <source>
        <strain evidence="2 3">DSM 19562</strain>
    </source>
</reference>
<evidence type="ECO:0000313" key="2">
    <source>
        <dbReference type="EMBL" id="MDQ0444514.1"/>
    </source>
</evidence>
<dbReference type="RefSeq" id="WP_238252849.1">
    <property type="nucleotide sequence ID" value="NZ_BPQX01000063.1"/>
</dbReference>
<keyword evidence="1" id="KW-1133">Transmembrane helix</keyword>
<dbReference type="Proteomes" id="UP001236369">
    <property type="component" value="Unassembled WGS sequence"/>
</dbReference>
<keyword evidence="1" id="KW-0812">Transmembrane</keyword>
<feature type="transmembrane region" description="Helical" evidence="1">
    <location>
        <begin position="28"/>
        <end position="51"/>
    </location>
</feature>
<accession>A0ABU0HQB0</accession>
<protein>
    <submittedName>
        <fullName evidence="2">Uncharacterized protein</fullName>
    </submittedName>
</protein>
<evidence type="ECO:0000256" key="1">
    <source>
        <dbReference type="SAM" id="Phobius"/>
    </source>
</evidence>
<proteinExistence type="predicted"/>
<evidence type="ECO:0000313" key="3">
    <source>
        <dbReference type="Proteomes" id="UP001236369"/>
    </source>
</evidence>
<gene>
    <name evidence="2" type="ORF">QO016_004027</name>
</gene>
<dbReference type="EMBL" id="JAUSVV010000013">
    <property type="protein sequence ID" value="MDQ0444514.1"/>
    <property type="molecule type" value="Genomic_DNA"/>
</dbReference>
<organism evidence="2 3">
    <name type="scientific">Methylobacterium persicinum</name>
    <dbReference type="NCBI Taxonomy" id="374426"/>
    <lineage>
        <taxon>Bacteria</taxon>
        <taxon>Pseudomonadati</taxon>
        <taxon>Pseudomonadota</taxon>
        <taxon>Alphaproteobacteria</taxon>
        <taxon>Hyphomicrobiales</taxon>
        <taxon>Methylobacteriaceae</taxon>
        <taxon>Methylobacterium</taxon>
    </lineage>
</organism>
<keyword evidence="3" id="KW-1185">Reference proteome</keyword>
<name>A0ABU0HQB0_9HYPH</name>
<keyword evidence="1" id="KW-0472">Membrane</keyword>
<comment type="caution">
    <text evidence="2">The sequence shown here is derived from an EMBL/GenBank/DDBJ whole genome shotgun (WGS) entry which is preliminary data.</text>
</comment>
<sequence>MIPLGVFCIVAGAGIVAGSLWTRRQRPVFEMVGGGLFLAGLGLAGAAFVLVT</sequence>